<protein>
    <submittedName>
        <fullName evidence="1">Uncharacterized protein</fullName>
    </submittedName>
</protein>
<keyword evidence="2" id="KW-1185">Reference proteome</keyword>
<dbReference type="RefSeq" id="WP_145186450.1">
    <property type="nucleotide sequence ID" value="NZ_CP036290.1"/>
</dbReference>
<proteinExistence type="predicted"/>
<dbReference type="Proteomes" id="UP000319342">
    <property type="component" value="Chromosome"/>
</dbReference>
<accession>A0A518CZI0</accession>
<sequence>MFIDPVTLALAATFFGAPLIHDDPSEEQQPIVLRLHDFSDLRAVLGEGDVASGLDAGARVVAPTLSREPLMSFDEFGPSEAYMELYELLNVWTPEVWELEGTLLSDLGDQRMLIAAPSETHAKIDQLHQVMRLANRADARLHVERWSVPVEELNTDVRGGLIATEAARSLSARFAPIGDGSVYQVVATAADDALFGTTRIESVVFGVDTEIASGVAANRPYLRTLSTGLEGRLRAAPGNGGWYVAATLTNRDIVPTNEGRQARLRVRLEGGAEIDGGEFESGTTLHTSALTTDAFVPDGKALVMIESDGDMLDVTMVWSVGGDSSIVRRLGDATQVHLGAALRPRGFGHRVDLEGSIAPASALQADPSDWAGNLAVTGLVGDDYDALYEGLFSSVYDLGRDWMNVESEYDEAFARYEQVERAMEHIWTVGPLYGTFVLRPDFEADVVQAVAERTAALVAVFAPDKDAVTLRGRIVRGDEVLTRFTFPVAIGSTCTVVDTTEVLRLVGVDVEVAENVASAATVTAPIVEGAALTLRVQRSGDGLAVTAEGSHQRSVTSELTMRGGLVTAIERWKLDTTLFNGTRNTADGQLVFGDLGPTGTRLEIEVVR</sequence>
<evidence type="ECO:0000313" key="1">
    <source>
        <dbReference type="EMBL" id="QDU84605.1"/>
    </source>
</evidence>
<reference evidence="1 2" key="1">
    <citation type="submission" date="2019-02" db="EMBL/GenBank/DDBJ databases">
        <title>Deep-cultivation of Planctomycetes and their phenomic and genomic characterization uncovers novel biology.</title>
        <authorList>
            <person name="Wiegand S."/>
            <person name="Jogler M."/>
            <person name="Boedeker C."/>
            <person name="Pinto D."/>
            <person name="Vollmers J."/>
            <person name="Rivas-Marin E."/>
            <person name="Kohn T."/>
            <person name="Peeters S.H."/>
            <person name="Heuer A."/>
            <person name="Rast P."/>
            <person name="Oberbeckmann S."/>
            <person name="Bunk B."/>
            <person name="Jeske O."/>
            <person name="Meyerdierks A."/>
            <person name="Storesund J.E."/>
            <person name="Kallscheuer N."/>
            <person name="Luecker S."/>
            <person name="Lage O.M."/>
            <person name="Pohl T."/>
            <person name="Merkel B.J."/>
            <person name="Hornburger P."/>
            <person name="Mueller R.-W."/>
            <person name="Bruemmer F."/>
            <person name="Labrenz M."/>
            <person name="Spormann A.M."/>
            <person name="Op den Camp H."/>
            <person name="Overmann J."/>
            <person name="Amann R."/>
            <person name="Jetten M.S.M."/>
            <person name="Mascher T."/>
            <person name="Medema M.H."/>
            <person name="Devos D.P."/>
            <person name="Kaster A.-K."/>
            <person name="Ovreas L."/>
            <person name="Rohde M."/>
            <person name="Galperin M.Y."/>
            <person name="Jogler C."/>
        </authorList>
    </citation>
    <scope>NUCLEOTIDE SEQUENCE [LARGE SCALE GENOMIC DNA]</scope>
    <source>
        <strain evidence="1 2">Pla163</strain>
    </source>
</reference>
<dbReference type="AlphaFoldDB" id="A0A518CZI0"/>
<organism evidence="1 2">
    <name type="scientific">Rohdeia mirabilis</name>
    <dbReference type="NCBI Taxonomy" id="2528008"/>
    <lineage>
        <taxon>Bacteria</taxon>
        <taxon>Pseudomonadati</taxon>
        <taxon>Planctomycetota</taxon>
        <taxon>Planctomycetia</taxon>
        <taxon>Planctomycetia incertae sedis</taxon>
        <taxon>Rohdeia</taxon>
    </lineage>
</organism>
<name>A0A518CZI0_9BACT</name>
<evidence type="ECO:0000313" key="2">
    <source>
        <dbReference type="Proteomes" id="UP000319342"/>
    </source>
</evidence>
<gene>
    <name evidence="1" type="ORF">Pla163_17160</name>
</gene>
<dbReference type="EMBL" id="CP036290">
    <property type="protein sequence ID" value="QDU84605.1"/>
    <property type="molecule type" value="Genomic_DNA"/>
</dbReference>